<dbReference type="CDD" id="cd02503">
    <property type="entry name" value="MobA"/>
    <property type="match status" value="1"/>
</dbReference>
<dbReference type="NCBIfam" id="TIGR02665">
    <property type="entry name" value="molyb_mobA"/>
    <property type="match status" value="1"/>
</dbReference>
<keyword evidence="4 8" id="KW-0547">Nucleotide-binding</keyword>
<feature type="binding site" evidence="8">
    <location>
        <begin position="11"/>
        <end position="13"/>
    </location>
    <ligand>
        <name>GTP</name>
        <dbReference type="ChEBI" id="CHEBI:37565"/>
    </ligand>
</feature>
<dbReference type="InterPro" id="IPR013482">
    <property type="entry name" value="Molybde_CF_guanTrfase"/>
</dbReference>
<evidence type="ECO:0000256" key="8">
    <source>
        <dbReference type="HAMAP-Rule" id="MF_00316"/>
    </source>
</evidence>
<dbReference type="GO" id="GO:0061603">
    <property type="term" value="F:molybdenum cofactor guanylyltransferase activity"/>
    <property type="evidence" value="ECO:0007669"/>
    <property type="project" value="UniProtKB-EC"/>
</dbReference>
<dbReference type="EC" id="2.7.7.77" evidence="8"/>
<dbReference type="GeneID" id="97607725"/>
<dbReference type="GO" id="GO:0046872">
    <property type="term" value="F:metal ion binding"/>
    <property type="evidence" value="ECO:0007669"/>
    <property type="project" value="UniProtKB-KW"/>
</dbReference>
<feature type="binding site" evidence="8">
    <location>
        <position position="100"/>
    </location>
    <ligand>
        <name>GTP</name>
        <dbReference type="ChEBI" id="CHEBI:37565"/>
    </ligand>
</feature>
<dbReference type="InterPro" id="IPR029044">
    <property type="entry name" value="Nucleotide-diphossugar_trans"/>
</dbReference>
<dbReference type="Pfam" id="PF12804">
    <property type="entry name" value="NTP_transf_3"/>
    <property type="match status" value="1"/>
</dbReference>
<evidence type="ECO:0000256" key="5">
    <source>
        <dbReference type="ARBA" id="ARBA00022842"/>
    </source>
</evidence>
<comment type="similarity">
    <text evidence="8">Belongs to the MobA family.</text>
</comment>
<comment type="subunit">
    <text evidence="8">Monomer.</text>
</comment>
<comment type="function">
    <text evidence="8">Transfers a GMP moiety from GTP to Mo-molybdopterin (Mo-MPT) cofactor (Moco or molybdenum cofactor) to form Mo-molybdopterin guanine dinucleotide (Mo-MGD) cofactor.</text>
</comment>
<dbReference type="GO" id="GO:0005525">
    <property type="term" value="F:GTP binding"/>
    <property type="evidence" value="ECO:0007669"/>
    <property type="project" value="UniProtKB-UniRule"/>
</dbReference>
<protein>
    <recommendedName>
        <fullName evidence="8">Molybdenum cofactor guanylyltransferase</fullName>
        <shortName evidence="8">MoCo guanylyltransferase</shortName>
        <ecNumber evidence="8">2.7.7.77</ecNumber>
    </recommendedName>
    <alternativeName>
        <fullName evidence="8">GTP:molybdopterin guanylyltransferase</fullName>
    </alternativeName>
    <alternativeName>
        <fullName evidence="8">Mo-MPT guanylyltransferase</fullName>
    </alternativeName>
    <alternativeName>
        <fullName evidence="8">Molybdopterin guanylyltransferase</fullName>
    </alternativeName>
    <alternativeName>
        <fullName evidence="8">Molybdopterin-guanine dinucleotide synthase</fullName>
        <shortName evidence="8">MGD synthase</shortName>
    </alternativeName>
</protein>
<dbReference type="EMBL" id="CAPB01000002">
    <property type="protein sequence ID" value="CCO92007.1"/>
    <property type="molecule type" value="Genomic_DNA"/>
</dbReference>
<gene>
    <name evidence="8" type="primary">mobA</name>
    <name evidence="10" type="ORF">BN437_0026</name>
</gene>
<evidence type="ECO:0000256" key="7">
    <source>
        <dbReference type="ARBA" id="ARBA00023150"/>
    </source>
</evidence>
<evidence type="ECO:0000256" key="3">
    <source>
        <dbReference type="ARBA" id="ARBA00022723"/>
    </source>
</evidence>
<dbReference type="PANTHER" id="PTHR19136:SF81">
    <property type="entry name" value="MOLYBDENUM COFACTOR GUANYLYLTRANSFERASE"/>
    <property type="match status" value="1"/>
</dbReference>
<reference evidence="10 11" key="2">
    <citation type="submission" date="2013-04" db="EMBL/GenBank/DDBJ databases">
        <title>Comparative genomics of 12 strains of Erwinia amylovora identifies a pan-genome with a large conserved core and provides insights into host specificity.</title>
        <authorList>
            <person name="Mann R.A."/>
            <person name="Smits T.H.M."/>
            <person name="Buehlmann A."/>
            <person name="Blom J."/>
            <person name="Goesmann A."/>
            <person name="Frey J.E."/>
            <person name="Plummer K.M."/>
            <person name="Beer S.V."/>
            <person name="Luck J."/>
            <person name="Duffy B."/>
            <person name="Rodoni B."/>
        </authorList>
    </citation>
    <scope>NUCLEOTIDE SEQUENCE [LARGE SCALE GENOMIC DNA]</scope>
    <source>
        <strain evidence="11">CFBP 1232</strain>
    </source>
</reference>
<dbReference type="RefSeq" id="WP_004154739.1">
    <property type="nucleotide sequence ID" value="NZ_BAYW01000017.1"/>
</dbReference>
<feature type="binding site" evidence="8">
    <location>
        <position position="100"/>
    </location>
    <ligand>
        <name>Mg(2+)</name>
        <dbReference type="ChEBI" id="CHEBI:18420"/>
    </ligand>
</feature>
<comment type="catalytic activity">
    <reaction evidence="8">
        <text>Mo-molybdopterin + GTP + H(+) = Mo-molybdopterin guanine dinucleotide + diphosphate</text>
        <dbReference type="Rhea" id="RHEA:34243"/>
        <dbReference type="ChEBI" id="CHEBI:15378"/>
        <dbReference type="ChEBI" id="CHEBI:33019"/>
        <dbReference type="ChEBI" id="CHEBI:37565"/>
        <dbReference type="ChEBI" id="CHEBI:71302"/>
        <dbReference type="ChEBI" id="CHEBI:71310"/>
        <dbReference type="EC" id="2.7.7.77"/>
    </reaction>
</comment>
<dbReference type="HAMAP" id="MF_00316">
    <property type="entry name" value="MobA"/>
    <property type="match status" value="1"/>
</dbReference>
<evidence type="ECO:0000256" key="6">
    <source>
        <dbReference type="ARBA" id="ARBA00023134"/>
    </source>
</evidence>
<feature type="domain" description="MobA-like NTP transferase" evidence="9">
    <location>
        <begin position="8"/>
        <end position="158"/>
    </location>
</feature>
<evidence type="ECO:0000256" key="2">
    <source>
        <dbReference type="ARBA" id="ARBA00022679"/>
    </source>
</evidence>
<keyword evidence="1 8" id="KW-0963">Cytoplasm</keyword>
<comment type="cofactor">
    <cofactor evidence="8">
        <name>Mg(2+)</name>
        <dbReference type="ChEBI" id="CHEBI:18420"/>
    </cofactor>
</comment>
<organism evidence="10 11">
    <name type="scientific">Erwinia amylovora NBRC 12687 = CFBP 1232</name>
    <dbReference type="NCBI Taxonomy" id="1219359"/>
    <lineage>
        <taxon>Bacteria</taxon>
        <taxon>Pseudomonadati</taxon>
        <taxon>Pseudomonadota</taxon>
        <taxon>Gammaproteobacteria</taxon>
        <taxon>Enterobacterales</taxon>
        <taxon>Erwiniaceae</taxon>
        <taxon>Erwinia</taxon>
    </lineage>
</organism>
<feature type="binding site" evidence="8">
    <location>
        <position position="24"/>
    </location>
    <ligand>
        <name>GTP</name>
        <dbReference type="ChEBI" id="CHEBI:37565"/>
    </ligand>
</feature>
<proteinExistence type="inferred from homology"/>
<dbReference type="AlphaFoldDB" id="A0A831EPM6"/>
<evidence type="ECO:0000259" key="9">
    <source>
        <dbReference type="Pfam" id="PF12804"/>
    </source>
</evidence>
<keyword evidence="7 8" id="KW-0501">Molybdenum cofactor biosynthesis</keyword>
<dbReference type="SUPFAM" id="SSF53448">
    <property type="entry name" value="Nucleotide-diphospho-sugar transferases"/>
    <property type="match status" value="1"/>
</dbReference>
<dbReference type="InterPro" id="IPR025877">
    <property type="entry name" value="MobA-like_NTP_Trfase"/>
</dbReference>
<dbReference type="Gene3D" id="3.90.550.10">
    <property type="entry name" value="Spore Coat Polysaccharide Biosynthesis Protein SpsA, Chain A"/>
    <property type="match status" value="1"/>
</dbReference>
<dbReference type="Proteomes" id="UP000013111">
    <property type="component" value="Unassembled WGS sequence"/>
</dbReference>
<evidence type="ECO:0000256" key="4">
    <source>
        <dbReference type="ARBA" id="ARBA00022741"/>
    </source>
</evidence>
<comment type="subcellular location">
    <subcellularLocation>
        <location evidence="8">Cytoplasm</location>
    </subcellularLocation>
</comment>
<reference evidence="10 11" key="1">
    <citation type="submission" date="2012-11" db="EMBL/GenBank/DDBJ databases">
        <authorList>
            <person name="Linke B."/>
        </authorList>
    </citation>
    <scope>NUCLEOTIDE SEQUENCE [LARGE SCALE GENOMIC DNA]</scope>
    <source>
        <strain evidence="11">CFBP 1232</strain>
    </source>
</reference>
<comment type="caution">
    <text evidence="10">The sequence shown here is derived from an EMBL/GenBank/DDBJ whole genome shotgun (WGS) entry which is preliminary data.</text>
</comment>
<keyword evidence="2 8" id="KW-0808">Transferase</keyword>
<evidence type="ECO:0000256" key="1">
    <source>
        <dbReference type="ARBA" id="ARBA00022490"/>
    </source>
</evidence>
<keyword evidence="6 8" id="KW-0342">GTP-binding</keyword>
<evidence type="ECO:0000313" key="11">
    <source>
        <dbReference type="Proteomes" id="UP000013111"/>
    </source>
</evidence>
<keyword evidence="3 8" id="KW-0479">Metal-binding</keyword>
<feature type="binding site" evidence="8">
    <location>
        <position position="52"/>
    </location>
    <ligand>
        <name>GTP</name>
        <dbReference type="ChEBI" id="CHEBI:37565"/>
    </ligand>
</feature>
<accession>A0A831EPM6</accession>
<feature type="binding site" evidence="8">
    <location>
        <position position="70"/>
    </location>
    <ligand>
        <name>GTP</name>
        <dbReference type="ChEBI" id="CHEBI:37565"/>
    </ligand>
</feature>
<dbReference type="GO" id="GO:0005737">
    <property type="term" value="C:cytoplasm"/>
    <property type="evidence" value="ECO:0007669"/>
    <property type="project" value="UniProtKB-SubCell"/>
</dbReference>
<sequence>MTRLPVTGVILAGGRGSRMGGEDKGLINWHSQPLYQHVLQRLRPQVTAVWINANRNIEVYQHSGVPVIRDTLADFPGPLAGILAALQQAETDWVVFTSCDTPCLPENMAQRLWRHKGKARAVWVRTEVRDHPTQVLLHRSLADPLQQYLTQGNRKLMLFLQQAGGHSVLFAQGEPAFRNFNHPEDLLQAAEAKLRD</sequence>
<evidence type="ECO:0000313" key="10">
    <source>
        <dbReference type="EMBL" id="CCO92007.1"/>
    </source>
</evidence>
<dbReference type="GO" id="GO:1902758">
    <property type="term" value="P:bis(molybdopterin guanine dinucleotide)molybdenum biosynthetic process"/>
    <property type="evidence" value="ECO:0007669"/>
    <property type="project" value="TreeGrafter"/>
</dbReference>
<keyword evidence="5 8" id="KW-0460">Magnesium</keyword>
<name>A0A831EPM6_ERWAM</name>
<comment type="domain">
    <text evidence="8">The N-terminal domain determines nucleotide recognition and specific binding, while the C-terminal domain determines the specific binding to the target protein.</text>
</comment>
<dbReference type="PANTHER" id="PTHR19136">
    <property type="entry name" value="MOLYBDENUM COFACTOR GUANYLYLTRANSFERASE"/>
    <property type="match status" value="1"/>
</dbReference>